<feature type="region of interest" description="Disordered" evidence="1">
    <location>
        <begin position="1"/>
        <end position="77"/>
    </location>
</feature>
<feature type="transmembrane region" description="Helical" evidence="2">
    <location>
        <begin position="221"/>
        <end position="248"/>
    </location>
</feature>
<name>A0ABP4Y1Q0_9ACTN</name>
<feature type="transmembrane region" description="Helical" evidence="2">
    <location>
        <begin position="325"/>
        <end position="350"/>
    </location>
</feature>
<feature type="transmembrane region" description="Helical" evidence="2">
    <location>
        <begin position="166"/>
        <end position="190"/>
    </location>
</feature>
<sequence>MTYPPPGQADDPYEPPTNITPAAPDPGSYPPPPQPGYPAPPPGYAPQPPGYAAPPPPQPGYAAPPPPPGYTAPPSGYTTPPAGSYAVPAGYQNAGDPLVPGGPDFSSWFAKVQEVAKRSWKSALIITGLGISVPMAVVAVIQQFAIGAWTFSVLDFDSTATAVGSLLGGFLVLLLLYVGVAFIASAAWAAGTWAIVQEAGTGQSANVGDAFRYGMSRAMRLFPWTILFGLAVGVGTACCVLPGVYAAFAFSMYGFVGVFQRGENPVGGSFQLAHSDFGPNLGKILIAFVPYVIFGYVVPLIFGIIGVAAAGAVGSSIDPGFGYNATLGIIDGIGTLIGAVGYAGMLLALLPTYAQLRARQAPTSTASLGHELNS</sequence>
<keyword evidence="2" id="KW-1133">Transmembrane helix</keyword>
<protein>
    <submittedName>
        <fullName evidence="3">Uncharacterized protein</fullName>
    </submittedName>
</protein>
<organism evidence="3 4">
    <name type="scientific">Luedemannella flava</name>
    <dbReference type="NCBI Taxonomy" id="349316"/>
    <lineage>
        <taxon>Bacteria</taxon>
        <taxon>Bacillati</taxon>
        <taxon>Actinomycetota</taxon>
        <taxon>Actinomycetes</taxon>
        <taxon>Micromonosporales</taxon>
        <taxon>Micromonosporaceae</taxon>
        <taxon>Luedemannella</taxon>
    </lineage>
</organism>
<evidence type="ECO:0000256" key="2">
    <source>
        <dbReference type="SAM" id="Phobius"/>
    </source>
</evidence>
<feature type="compositionally biased region" description="Pro residues" evidence="1">
    <location>
        <begin position="23"/>
        <end position="71"/>
    </location>
</feature>
<reference evidence="4" key="1">
    <citation type="journal article" date="2019" name="Int. J. Syst. Evol. Microbiol.">
        <title>The Global Catalogue of Microorganisms (GCM) 10K type strain sequencing project: providing services to taxonomists for standard genome sequencing and annotation.</title>
        <authorList>
            <consortium name="The Broad Institute Genomics Platform"/>
            <consortium name="The Broad Institute Genome Sequencing Center for Infectious Disease"/>
            <person name="Wu L."/>
            <person name="Ma J."/>
        </authorList>
    </citation>
    <scope>NUCLEOTIDE SEQUENCE [LARGE SCALE GENOMIC DNA]</scope>
    <source>
        <strain evidence="4">JCM 13250</strain>
    </source>
</reference>
<keyword evidence="2" id="KW-0812">Transmembrane</keyword>
<dbReference type="Proteomes" id="UP001500218">
    <property type="component" value="Unassembled WGS sequence"/>
</dbReference>
<evidence type="ECO:0000313" key="3">
    <source>
        <dbReference type="EMBL" id="GAA1797149.1"/>
    </source>
</evidence>
<feature type="transmembrane region" description="Helical" evidence="2">
    <location>
        <begin position="284"/>
        <end position="313"/>
    </location>
</feature>
<keyword evidence="4" id="KW-1185">Reference proteome</keyword>
<gene>
    <name evidence="3" type="ORF">GCM10009682_18510</name>
</gene>
<evidence type="ECO:0000313" key="4">
    <source>
        <dbReference type="Proteomes" id="UP001500218"/>
    </source>
</evidence>
<accession>A0ABP4Y1Q0</accession>
<dbReference type="EMBL" id="BAAALT010000046">
    <property type="protein sequence ID" value="GAA1797149.1"/>
    <property type="molecule type" value="Genomic_DNA"/>
</dbReference>
<proteinExistence type="predicted"/>
<comment type="caution">
    <text evidence="3">The sequence shown here is derived from an EMBL/GenBank/DDBJ whole genome shotgun (WGS) entry which is preliminary data.</text>
</comment>
<keyword evidence="2" id="KW-0472">Membrane</keyword>
<feature type="transmembrane region" description="Helical" evidence="2">
    <location>
        <begin position="123"/>
        <end position="146"/>
    </location>
</feature>
<dbReference type="RefSeq" id="WP_344128399.1">
    <property type="nucleotide sequence ID" value="NZ_BAAALT010000046.1"/>
</dbReference>
<evidence type="ECO:0000256" key="1">
    <source>
        <dbReference type="SAM" id="MobiDB-lite"/>
    </source>
</evidence>